<dbReference type="AlphaFoldDB" id="A0AAW0KWN6"/>
<evidence type="ECO:0000259" key="2">
    <source>
        <dbReference type="Pfam" id="PF26130"/>
    </source>
</evidence>
<feature type="region of interest" description="Disordered" evidence="1">
    <location>
        <begin position="123"/>
        <end position="144"/>
    </location>
</feature>
<reference evidence="3 4" key="1">
    <citation type="journal article" date="2018" name="Sci. Data">
        <title>The draft genome sequence of cork oak.</title>
        <authorList>
            <person name="Ramos A.M."/>
            <person name="Usie A."/>
            <person name="Barbosa P."/>
            <person name="Barros P.M."/>
            <person name="Capote T."/>
            <person name="Chaves I."/>
            <person name="Simoes F."/>
            <person name="Abreu I."/>
            <person name="Carrasquinho I."/>
            <person name="Faro C."/>
            <person name="Guimaraes J.B."/>
            <person name="Mendonca D."/>
            <person name="Nobrega F."/>
            <person name="Rodrigues L."/>
            <person name="Saibo N.J.M."/>
            <person name="Varela M.C."/>
            <person name="Egas C."/>
            <person name="Matos J."/>
            <person name="Miguel C.M."/>
            <person name="Oliveira M.M."/>
            <person name="Ricardo C.P."/>
            <person name="Goncalves S."/>
        </authorList>
    </citation>
    <scope>NUCLEOTIDE SEQUENCE [LARGE SCALE GENOMIC DNA]</scope>
    <source>
        <strain evidence="4">cv. HL8</strain>
    </source>
</reference>
<dbReference type="EMBL" id="PKMF04000199">
    <property type="protein sequence ID" value="KAK7843654.1"/>
    <property type="molecule type" value="Genomic_DNA"/>
</dbReference>
<feature type="compositionally biased region" description="Acidic residues" evidence="1">
    <location>
        <begin position="126"/>
        <end position="139"/>
    </location>
</feature>
<dbReference type="InterPro" id="IPR058594">
    <property type="entry name" value="PB1-like_dom_pln"/>
</dbReference>
<feature type="region of interest" description="Disordered" evidence="1">
    <location>
        <begin position="231"/>
        <end position="263"/>
    </location>
</feature>
<name>A0AAW0KWN6_QUESU</name>
<protein>
    <recommendedName>
        <fullName evidence="2">PB1-like domain-containing protein</fullName>
    </recommendedName>
</protein>
<dbReference type="Proteomes" id="UP000237347">
    <property type="component" value="Unassembled WGS sequence"/>
</dbReference>
<gene>
    <name evidence="3" type="ORF">CFP56_012098</name>
</gene>
<dbReference type="Pfam" id="PF26130">
    <property type="entry name" value="PB1-like"/>
    <property type="match status" value="1"/>
</dbReference>
<evidence type="ECO:0000256" key="1">
    <source>
        <dbReference type="SAM" id="MobiDB-lite"/>
    </source>
</evidence>
<feature type="domain" description="PB1-like" evidence="2">
    <location>
        <begin position="19"/>
        <end position="112"/>
    </location>
</feature>
<proteinExistence type="predicted"/>
<organism evidence="3 4">
    <name type="scientific">Quercus suber</name>
    <name type="common">Cork oak</name>
    <dbReference type="NCBI Taxonomy" id="58331"/>
    <lineage>
        <taxon>Eukaryota</taxon>
        <taxon>Viridiplantae</taxon>
        <taxon>Streptophyta</taxon>
        <taxon>Embryophyta</taxon>
        <taxon>Tracheophyta</taxon>
        <taxon>Spermatophyta</taxon>
        <taxon>Magnoliopsida</taxon>
        <taxon>eudicotyledons</taxon>
        <taxon>Gunneridae</taxon>
        <taxon>Pentapetalae</taxon>
        <taxon>rosids</taxon>
        <taxon>fabids</taxon>
        <taxon>Fagales</taxon>
        <taxon>Fagaceae</taxon>
        <taxon>Quercus</taxon>
    </lineage>
</organism>
<sequence length="299" mass="32721">MSIVNGKFLALVVGMDDFDFTITLYYWGKIRNNPYIYEGGETKIYEDNNSDEMSLVEIWNKAKIFGYGENDIFMYRVPTMPFAGGLKPLENDVDVMNMVKCIKGYNEVEVYVMFLDDYENAIGNEGDGEDGDNEGGNLDEGDKVDGVVSEEDSVHKVKLKEGRKGKAIACGVSPSRVGGSGVDPSGVGQSEVGASGVSPSGIDARGVDPTKVDVSGVNPSASALVAFGADRDEDKWESETSASLVSSSDDETRPRYPQYHPPESFSEVHFELEMQFATKRDVMDAIKLYSIFKGVPIKF</sequence>
<comment type="caution">
    <text evidence="3">The sequence shown here is derived from an EMBL/GenBank/DDBJ whole genome shotgun (WGS) entry which is preliminary data.</text>
</comment>
<evidence type="ECO:0000313" key="4">
    <source>
        <dbReference type="Proteomes" id="UP000237347"/>
    </source>
</evidence>
<keyword evidence="4" id="KW-1185">Reference proteome</keyword>
<evidence type="ECO:0000313" key="3">
    <source>
        <dbReference type="EMBL" id="KAK7843654.1"/>
    </source>
</evidence>
<accession>A0AAW0KWN6</accession>